<sequence length="204" mass="23340">MWRAVSKYDECVCRPRRSRACRAGQGCRRCDDVRARRLGAGEERVVRSAKVCRDDMRRHICRPIHARFVSSRVTRIERTQYATCDWNRLLRNREPPALTIRRIDFLPIGNGSGRMSRSGLSVGRCHVVYTVDRLRHERHIFRRTGIHAAPNRPRASPQVSMPAMHHLNVSPSACGNKFSVGHTCTQPQPGPAPVRKRRRAPCTT</sequence>
<evidence type="ECO:0000313" key="2">
    <source>
        <dbReference type="EMBL" id="VWD47579.1"/>
    </source>
</evidence>
<evidence type="ECO:0000256" key="1">
    <source>
        <dbReference type="SAM" id="MobiDB-lite"/>
    </source>
</evidence>
<comment type="caution">
    <text evidence="2">The sequence shown here is derived from an EMBL/GenBank/DDBJ whole genome shotgun (WGS) entry which is preliminary data.</text>
</comment>
<protein>
    <submittedName>
        <fullName evidence="2">Uncharacterized protein</fullName>
    </submittedName>
</protein>
<reference evidence="2 3" key="1">
    <citation type="submission" date="2019-09" db="EMBL/GenBank/DDBJ databases">
        <authorList>
            <person name="Depoorter E."/>
        </authorList>
    </citation>
    <scope>NUCLEOTIDE SEQUENCE [LARGE SCALE GENOMIC DNA]</scope>
    <source>
        <strain evidence="2 3">R-17378</strain>
    </source>
</reference>
<accession>A0ABY6Y8R5</accession>
<feature type="compositionally biased region" description="Basic residues" evidence="1">
    <location>
        <begin position="194"/>
        <end position="204"/>
    </location>
</feature>
<gene>
    <name evidence="2" type="ORF">BLA17378_08482</name>
</gene>
<dbReference type="EMBL" id="CABVQG010000074">
    <property type="protein sequence ID" value="VWD47579.1"/>
    <property type="molecule type" value="Genomic_DNA"/>
</dbReference>
<dbReference type="Proteomes" id="UP000494120">
    <property type="component" value="Unassembled WGS sequence"/>
</dbReference>
<name>A0ABY6Y8R5_9BURK</name>
<organism evidence="2 3">
    <name type="scientific">Burkholderia aenigmatica</name>
    <dbReference type="NCBI Taxonomy" id="2015348"/>
    <lineage>
        <taxon>Bacteria</taxon>
        <taxon>Pseudomonadati</taxon>
        <taxon>Pseudomonadota</taxon>
        <taxon>Betaproteobacteria</taxon>
        <taxon>Burkholderiales</taxon>
        <taxon>Burkholderiaceae</taxon>
        <taxon>Burkholderia</taxon>
        <taxon>Burkholderia cepacia complex</taxon>
    </lineage>
</organism>
<evidence type="ECO:0000313" key="3">
    <source>
        <dbReference type="Proteomes" id="UP000494120"/>
    </source>
</evidence>
<keyword evidence="3" id="KW-1185">Reference proteome</keyword>
<feature type="region of interest" description="Disordered" evidence="1">
    <location>
        <begin position="184"/>
        <end position="204"/>
    </location>
</feature>
<proteinExistence type="predicted"/>